<dbReference type="AlphaFoldDB" id="A0AAE3GH59"/>
<feature type="domain" description="SGNH hydrolase-type esterase" evidence="2">
    <location>
        <begin position="161"/>
        <end position="332"/>
    </location>
</feature>
<gene>
    <name evidence="4" type="ORF">LX83_004062</name>
</gene>
<evidence type="ECO:0000259" key="3">
    <source>
        <dbReference type="Pfam" id="PF17996"/>
    </source>
</evidence>
<name>A0AAE3GH59_9PSEU</name>
<accession>A0AAE3GH59</accession>
<dbReference type="GO" id="GO:0052689">
    <property type="term" value="F:carboxylic ester hydrolase activity"/>
    <property type="evidence" value="ECO:0007669"/>
    <property type="project" value="InterPro"/>
</dbReference>
<feature type="domain" description="Carbohydrate esterase 2 N-terminal" evidence="3">
    <location>
        <begin position="48"/>
        <end position="149"/>
    </location>
</feature>
<dbReference type="Pfam" id="PF13472">
    <property type="entry name" value="Lipase_GDSL_2"/>
    <property type="match status" value="1"/>
</dbReference>
<dbReference type="Proteomes" id="UP001206128">
    <property type="component" value="Unassembled WGS sequence"/>
</dbReference>
<feature type="chain" id="PRO_5042062751" evidence="1">
    <location>
        <begin position="35"/>
        <end position="348"/>
    </location>
</feature>
<dbReference type="PANTHER" id="PTHR37834:SF2">
    <property type="entry name" value="ESTERASE, SGNH HYDROLASE-TYPE"/>
    <property type="match status" value="1"/>
</dbReference>
<dbReference type="InterPro" id="IPR036514">
    <property type="entry name" value="SGNH_hydro_sf"/>
</dbReference>
<dbReference type="SUPFAM" id="SSF52266">
    <property type="entry name" value="SGNH hydrolase"/>
    <property type="match status" value="1"/>
</dbReference>
<organism evidence="4 5">
    <name type="scientific">Goodfellowiella coeruleoviolacea</name>
    <dbReference type="NCBI Taxonomy" id="334858"/>
    <lineage>
        <taxon>Bacteria</taxon>
        <taxon>Bacillati</taxon>
        <taxon>Actinomycetota</taxon>
        <taxon>Actinomycetes</taxon>
        <taxon>Pseudonocardiales</taxon>
        <taxon>Pseudonocardiaceae</taxon>
        <taxon>Goodfellowiella</taxon>
    </lineage>
</organism>
<dbReference type="CDD" id="cd01831">
    <property type="entry name" value="Endoglucanase_E_like"/>
    <property type="match status" value="1"/>
</dbReference>
<evidence type="ECO:0000313" key="5">
    <source>
        <dbReference type="Proteomes" id="UP001206128"/>
    </source>
</evidence>
<comment type="caution">
    <text evidence="4">The sequence shown here is derived from an EMBL/GenBank/DDBJ whole genome shotgun (WGS) entry which is preliminary data.</text>
</comment>
<evidence type="ECO:0000313" key="4">
    <source>
        <dbReference type="EMBL" id="MCP2167189.1"/>
    </source>
</evidence>
<proteinExistence type="predicted"/>
<keyword evidence="1" id="KW-0732">Signal</keyword>
<keyword evidence="5" id="KW-1185">Reference proteome</keyword>
<dbReference type="InterPro" id="IPR037461">
    <property type="entry name" value="CtCE2-like_dom"/>
</dbReference>
<dbReference type="RefSeq" id="WP_253773820.1">
    <property type="nucleotide sequence ID" value="NZ_JAMTCK010000009.1"/>
</dbReference>
<dbReference type="InterPro" id="IPR013830">
    <property type="entry name" value="SGNH_hydro"/>
</dbReference>
<dbReference type="InterPro" id="IPR052762">
    <property type="entry name" value="PCW_deacetylase/CE"/>
</dbReference>
<dbReference type="InterPro" id="IPR040794">
    <property type="entry name" value="CE2_N"/>
</dbReference>
<protein>
    <submittedName>
        <fullName evidence="4">Lysophospholipase L1</fullName>
    </submittedName>
</protein>
<dbReference type="Gene3D" id="2.60.120.260">
    <property type="entry name" value="Galactose-binding domain-like"/>
    <property type="match status" value="1"/>
</dbReference>
<dbReference type="PANTHER" id="PTHR37834">
    <property type="entry name" value="GDSL-LIKE LIPASE/ACYLHYDROLASE DOMAIN PROTEIN (AFU_ORTHOLOGUE AFUA_2G00620)"/>
    <property type="match status" value="1"/>
</dbReference>
<feature type="signal peptide" evidence="1">
    <location>
        <begin position="1"/>
        <end position="34"/>
    </location>
</feature>
<evidence type="ECO:0000256" key="1">
    <source>
        <dbReference type="SAM" id="SignalP"/>
    </source>
</evidence>
<dbReference type="Gene3D" id="3.40.50.1110">
    <property type="entry name" value="SGNH hydrolase"/>
    <property type="match status" value="1"/>
</dbReference>
<evidence type="ECO:0000259" key="2">
    <source>
        <dbReference type="Pfam" id="PF13472"/>
    </source>
</evidence>
<dbReference type="EMBL" id="JAMTCK010000009">
    <property type="protein sequence ID" value="MCP2167189.1"/>
    <property type="molecule type" value="Genomic_DNA"/>
</dbReference>
<reference evidence="4" key="1">
    <citation type="submission" date="2022-06" db="EMBL/GenBank/DDBJ databases">
        <title>Genomic Encyclopedia of Archaeal and Bacterial Type Strains, Phase II (KMG-II): from individual species to whole genera.</title>
        <authorList>
            <person name="Goeker M."/>
        </authorList>
    </citation>
    <scope>NUCLEOTIDE SEQUENCE</scope>
    <source>
        <strain evidence="4">DSM 43935</strain>
    </source>
</reference>
<sequence>MLPNPGTRRPVPAVLAALALLAGLLVAAAGPASAAAGDGSPTDPNIRYFGRWDTRSATAYVSEWAGAYVVVGFTGTTVKLRQRNAIDLFASIDGGPDVSYVNVSGTVNLTPTPLARGTHTLRVSYRPVAGSYHGDAVFQGVLLDAGARTVVPQVPTRVVEFVGDSITVGQLSSKQALTAYGWLVGERLGTGHTQIAVGGACLYPAPDGCIGMSERFLRTGLAAAAPPWDFSRYQASAVVINLGTNDVGHGVTGAQFQSAYVTLLRNVRAKYPNATIFALETLRRRYVAETQAAVNTVTGAGDNKVVFVNTEGWITEATDTVDNVHPNDTGHRKIADRLAPIIAARLTS</sequence>
<dbReference type="Pfam" id="PF17996">
    <property type="entry name" value="CE2_N"/>
    <property type="match status" value="1"/>
</dbReference>